<feature type="domain" description="RRM" evidence="4">
    <location>
        <begin position="465"/>
        <end position="542"/>
    </location>
</feature>
<dbReference type="PANTHER" id="PTHR48024">
    <property type="entry name" value="GEO13361P1-RELATED"/>
    <property type="match status" value="1"/>
</dbReference>
<dbReference type="InterPro" id="IPR034221">
    <property type="entry name" value="RBM34_RRM2"/>
</dbReference>
<dbReference type="PANTHER" id="PTHR48024:SF56">
    <property type="entry name" value="HETEROGENEOUS NUCLEAR RIBONUCLEOPROTEIN A0"/>
    <property type="match status" value="1"/>
</dbReference>
<dbReference type="Proteomes" id="UP000499080">
    <property type="component" value="Unassembled WGS sequence"/>
</dbReference>
<dbReference type="EMBL" id="BGPR01010902">
    <property type="protein sequence ID" value="GBN48638.1"/>
    <property type="molecule type" value="Genomic_DNA"/>
</dbReference>
<evidence type="ECO:0000313" key="6">
    <source>
        <dbReference type="Proteomes" id="UP000499080"/>
    </source>
</evidence>
<dbReference type="CDD" id="cd12395">
    <property type="entry name" value="RRM2_RBM34"/>
    <property type="match status" value="1"/>
</dbReference>
<dbReference type="OrthoDB" id="442677at2759"/>
<accession>A0A4Y2P9K7</accession>
<feature type="compositionally biased region" description="Basic residues" evidence="3">
    <location>
        <begin position="266"/>
        <end position="278"/>
    </location>
</feature>
<dbReference type="InterPro" id="IPR050886">
    <property type="entry name" value="RNA-binding_reg"/>
</dbReference>
<keyword evidence="6" id="KW-1185">Reference proteome</keyword>
<dbReference type="GO" id="GO:0005634">
    <property type="term" value="C:nucleus"/>
    <property type="evidence" value="ECO:0007669"/>
    <property type="project" value="TreeGrafter"/>
</dbReference>
<protein>
    <submittedName>
        <fullName evidence="5">RNA-binding protein 34</fullName>
    </submittedName>
</protein>
<feature type="region of interest" description="Disordered" evidence="3">
    <location>
        <begin position="79"/>
        <end position="352"/>
    </location>
</feature>
<evidence type="ECO:0000313" key="5">
    <source>
        <dbReference type="EMBL" id="GBN48638.1"/>
    </source>
</evidence>
<dbReference type="SUPFAM" id="SSF54928">
    <property type="entry name" value="RNA-binding domain, RBD"/>
    <property type="match status" value="2"/>
</dbReference>
<dbReference type="InterPro" id="IPR000504">
    <property type="entry name" value="RRM_dom"/>
</dbReference>
<feature type="compositionally biased region" description="Basic residues" evidence="3">
    <location>
        <begin position="160"/>
        <end position="169"/>
    </location>
</feature>
<reference evidence="5 6" key="1">
    <citation type="journal article" date="2019" name="Sci. Rep.">
        <title>Orb-weaving spider Araneus ventricosus genome elucidates the spidroin gene catalogue.</title>
        <authorList>
            <person name="Kono N."/>
            <person name="Nakamura H."/>
            <person name="Ohtoshi R."/>
            <person name="Moran D.A.P."/>
            <person name="Shinohara A."/>
            <person name="Yoshida Y."/>
            <person name="Fujiwara M."/>
            <person name="Mori M."/>
            <person name="Tomita M."/>
            <person name="Arakawa K."/>
        </authorList>
    </citation>
    <scope>NUCLEOTIDE SEQUENCE [LARGE SCALE GENOMIC DNA]</scope>
</reference>
<name>A0A4Y2P9K7_ARAVE</name>
<evidence type="ECO:0000259" key="4">
    <source>
        <dbReference type="PROSITE" id="PS50102"/>
    </source>
</evidence>
<dbReference type="InterPro" id="IPR035979">
    <property type="entry name" value="RBD_domain_sf"/>
</dbReference>
<feature type="compositionally biased region" description="Acidic residues" evidence="3">
    <location>
        <begin position="294"/>
        <end position="304"/>
    </location>
</feature>
<keyword evidence="1 2" id="KW-0694">RNA-binding</keyword>
<evidence type="ECO:0000256" key="2">
    <source>
        <dbReference type="PROSITE-ProRule" id="PRU00176"/>
    </source>
</evidence>
<evidence type="ECO:0000256" key="1">
    <source>
        <dbReference type="ARBA" id="ARBA00022884"/>
    </source>
</evidence>
<dbReference type="Pfam" id="PF00076">
    <property type="entry name" value="RRM_1"/>
    <property type="match status" value="2"/>
</dbReference>
<sequence length="603" mass="68444">MIIEEIPLSGPLLEHLPYSICSSSVILKSNVSTNNFFEKMPKYKVGDVAALFPKPSAPKSDTGKKIQSMFDDFYKNSKKLKKPNHAQFEQKKKQTNNEETYSESPREAKKKKRKYADNDDTESNAQGIVEPQTKQKKAKLDSTHQNLNGKSAQEENYFPRNKKKSKHFNSVKENSSAFSKMHFSDEEESFSLVNSEEQKVNDKKKKKNKLPETEVTENNDHEKFKNKSSKKMKNFVNSRNQSNDFNVTDTSAFDEPMEEKQSPEKKSKKKKKKQKKNKIVQNEGVAQEVHSGTEDIDVQNDDEEPKFKQKSKKLKKSFSSENSLNKKSETEENSEESSKVSPSKKKLQKKPLETAERLSRTLFVGNLPVRMTRHALQKLFAPFGSIEACRLRGSVPVKATIPKKIAAIKSEFHAGQKSCIGYVVFKDAKDATEALSLNGDLVGDHHIIVNPASSTGEKKTYDEKRSIFIGNLPFDVEDEAIWSSFAACGEVEAVRAIRDPETGAGKGFGYVLFKNIDSKEAALKMEGIEISKRKIRIKEVKSNMKKSVPSSNNQLNAMRRKAKKLKNIQDGPNSRKSLKKLMNREKRNYQKKKIASIFKKFST</sequence>
<organism evidence="5 6">
    <name type="scientific">Araneus ventricosus</name>
    <name type="common">Orbweaver spider</name>
    <name type="synonym">Epeira ventricosa</name>
    <dbReference type="NCBI Taxonomy" id="182803"/>
    <lineage>
        <taxon>Eukaryota</taxon>
        <taxon>Metazoa</taxon>
        <taxon>Ecdysozoa</taxon>
        <taxon>Arthropoda</taxon>
        <taxon>Chelicerata</taxon>
        <taxon>Arachnida</taxon>
        <taxon>Araneae</taxon>
        <taxon>Araneomorphae</taxon>
        <taxon>Entelegynae</taxon>
        <taxon>Araneoidea</taxon>
        <taxon>Araneidae</taxon>
        <taxon>Araneus</taxon>
    </lineage>
</organism>
<dbReference type="GO" id="GO:0003723">
    <property type="term" value="F:RNA binding"/>
    <property type="evidence" value="ECO:0007669"/>
    <property type="project" value="UniProtKB-UniRule"/>
</dbReference>
<proteinExistence type="predicted"/>
<gene>
    <name evidence="5" type="primary">RBM34</name>
    <name evidence="5" type="ORF">AVEN_31750_1</name>
</gene>
<evidence type="ECO:0000256" key="3">
    <source>
        <dbReference type="SAM" id="MobiDB-lite"/>
    </source>
</evidence>
<feature type="domain" description="RRM" evidence="4">
    <location>
        <begin position="360"/>
        <end position="454"/>
    </location>
</feature>
<dbReference type="InterPro" id="IPR012677">
    <property type="entry name" value="Nucleotide-bd_a/b_plait_sf"/>
</dbReference>
<dbReference type="PROSITE" id="PS50102">
    <property type="entry name" value="RRM"/>
    <property type="match status" value="2"/>
</dbReference>
<dbReference type="Gene3D" id="3.30.70.330">
    <property type="match status" value="2"/>
</dbReference>
<feature type="compositionally biased region" description="Polar residues" evidence="3">
    <location>
        <begin position="236"/>
        <end position="251"/>
    </location>
</feature>
<dbReference type="AlphaFoldDB" id="A0A4Y2P9K7"/>
<dbReference type="CDD" id="cd12394">
    <property type="entry name" value="RRM1_RBM34"/>
    <property type="match status" value="1"/>
</dbReference>
<dbReference type="SMART" id="SM00360">
    <property type="entry name" value="RRM"/>
    <property type="match status" value="2"/>
</dbReference>
<comment type="caution">
    <text evidence="5">The sequence shown here is derived from an EMBL/GenBank/DDBJ whole genome shotgun (WGS) entry which is preliminary data.</text>
</comment>